<evidence type="ECO:0000259" key="14">
    <source>
        <dbReference type="PROSITE" id="PS50228"/>
    </source>
</evidence>
<dbReference type="InterPro" id="IPR041392">
    <property type="entry name" value="GHD"/>
</dbReference>
<dbReference type="InterPro" id="IPR031330">
    <property type="entry name" value="Gly_Hdrlase_35_cat"/>
</dbReference>
<evidence type="ECO:0000256" key="6">
    <source>
        <dbReference type="ARBA" id="ARBA00022525"/>
    </source>
</evidence>
<organism evidence="15 16">
    <name type="scientific">Pyrus ussuriensis x Pyrus communis</name>
    <dbReference type="NCBI Taxonomy" id="2448454"/>
    <lineage>
        <taxon>Eukaryota</taxon>
        <taxon>Viridiplantae</taxon>
        <taxon>Streptophyta</taxon>
        <taxon>Embryophyta</taxon>
        <taxon>Tracheophyta</taxon>
        <taxon>Spermatophyta</taxon>
        <taxon>Magnoliopsida</taxon>
        <taxon>eudicotyledons</taxon>
        <taxon>Gunneridae</taxon>
        <taxon>Pentapetalae</taxon>
        <taxon>rosids</taxon>
        <taxon>fabids</taxon>
        <taxon>Rosales</taxon>
        <taxon>Rosaceae</taxon>
        <taxon>Amygdaloideae</taxon>
        <taxon>Maleae</taxon>
        <taxon>Pyrus</taxon>
    </lineage>
</organism>
<dbReference type="PROSITE" id="PS50228">
    <property type="entry name" value="SUEL_LECTIN"/>
    <property type="match status" value="1"/>
</dbReference>
<evidence type="ECO:0000256" key="8">
    <source>
        <dbReference type="ARBA" id="ARBA00022801"/>
    </source>
</evidence>
<comment type="subcellular location">
    <subcellularLocation>
        <location evidence="2">Secreted</location>
        <location evidence="2">Extracellular space</location>
        <location evidence="2">Apoplast</location>
    </subcellularLocation>
</comment>
<dbReference type="Pfam" id="PF02140">
    <property type="entry name" value="SUEL_Lectin"/>
    <property type="match status" value="1"/>
</dbReference>
<evidence type="ECO:0000313" key="16">
    <source>
        <dbReference type="Proteomes" id="UP000327157"/>
    </source>
</evidence>
<dbReference type="GO" id="GO:0005975">
    <property type="term" value="P:carbohydrate metabolic process"/>
    <property type="evidence" value="ECO:0007669"/>
    <property type="project" value="InterPro"/>
</dbReference>
<dbReference type="PROSITE" id="PS01182">
    <property type="entry name" value="GLYCOSYL_HYDROL_F35"/>
    <property type="match status" value="1"/>
</dbReference>
<dbReference type="InterPro" id="IPR057670">
    <property type="entry name" value="SH3_retrovirus"/>
</dbReference>
<evidence type="ECO:0000256" key="7">
    <source>
        <dbReference type="ARBA" id="ARBA00022729"/>
    </source>
</evidence>
<comment type="catalytic activity">
    <reaction evidence="1 11">
        <text>Hydrolysis of terminal non-reducing beta-D-galactose residues in beta-D-galactosides.</text>
        <dbReference type="EC" id="3.2.1.23"/>
    </reaction>
</comment>
<accession>A0A5N5IAT6</accession>
<dbReference type="GO" id="GO:0003676">
    <property type="term" value="F:nucleic acid binding"/>
    <property type="evidence" value="ECO:0007669"/>
    <property type="project" value="InterPro"/>
</dbReference>
<dbReference type="SUPFAM" id="SSF49785">
    <property type="entry name" value="Galactose-binding domain-like"/>
    <property type="match status" value="2"/>
</dbReference>
<dbReference type="Gene3D" id="3.30.420.10">
    <property type="entry name" value="Ribonuclease H-like superfamily/Ribonuclease H"/>
    <property type="match status" value="1"/>
</dbReference>
<dbReference type="InterPro" id="IPR017853">
    <property type="entry name" value="GH"/>
</dbReference>
<dbReference type="InterPro" id="IPR013103">
    <property type="entry name" value="RVT_2"/>
</dbReference>
<evidence type="ECO:0000256" key="9">
    <source>
        <dbReference type="ARBA" id="ARBA00023180"/>
    </source>
</evidence>
<evidence type="ECO:0000256" key="4">
    <source>
        <dbReference type="ARBA" id="ARBA00012756"/>
    </source>
</evidence>
<dbReference type="PANTHER" id="PTHR23421">
    <property type="entry name" value="BETA-GALACTOSIDASE RELATED"/>
    <property type="match status" value="1"/>
</dbReference>
<evidence type="ECO:0000256" key="13">
    <source>
        <dbReference type="SAM" id="MobiDB-lite"/>
    </source>
</evidence>
<dbReference type="SUPFAM" id="SSF53098">
    <property type="entry name" value="Ribonuclease H-like"/>
    <property type="match status" value="1"/>
</dbReference>
<dbReference type="PRINTS" id="PR00742">
    <property type="entry name" value="GLHYDRLASE35"/>
</dbReference>
<keyword evidence="10 11" id="KW-0326">Glycosidase</keyword>
<keyword evidence="7" id="KW-0732">Signal</keyword>
<dbReference type="OrthoDB" id="1657402at2759"/>
<keyword evidence="9" id="KW-0325">Glycoprotein</keyword>
<dbReference type="CDD" id="cd22842">
    <property type="entry name" value="Gal_Rha_Lectin_BGal"/>
    <property type="match status" value="1"/>
</dbReference>
<dbReference type="InterPro" id="IPR043159">
    <property type="entry name" value="Lectin_gal-bd_sf"/>
</dbReference>
<dbReference type="Gene3D" id="2.60.120.740">
    <property type="match status" value="1"/>
</dbReference>
<dbReference type="EC" id="3.2.1.23" evidence="4 11"/>
<dbReference type="Gene3D" id="2.60.120.260">
    <property type="entry name" value="Galactose-binding domain-like"/>
    <property type="match status" value="1"/>
</dbReference>
<evidence type="ECO:0000256" key="2">
    <source>
        <dbReference type="ARBA" id="ARBA00004271"/>
    </source>
</evidence>
<dbReference type="GO" id="GO:0030246">
    <property type="term" value="F:carbohydrate binding"/>
    <property type="evidence" value="ECO:0007669"/>
    <property type="project" value="InterPro"/>
</dbReference>
<gene>
    <name evidence="15" type="ORF">D8674_026757</name>
</gene>
<dbReference type="Pfam" id="PF17834">
    <property type="entry name" value="GHD"/>
    <property type="match status" value="1"/>
</dbReference>
<dbReference type="InterPro" id="IPR012337">
    <property type="entry name" value="RNaseH-like_sf"/>
</dbReference>
<dbReference type="EMBL" id="SMOL01000004">
    <property type="protein sequence ID" value="KAB2636223.1"/>
    <property type="molecule type" value="Genomic_DNA"/>
</dbReference>
<dbReference type="InterPro" id="IPR036397">
    <property type="entry name" value="RNaseH_sf"/>
</dbReference>
<evidence type="ECO:0000256" key="5">
    <source>
        <dbReference type="ARBA" id="ARBA00022523"/>
    </source>
</evidence>
<dbReference type="GO" id="GO:0004565">
    <property type="term" value="F:beta-galactosidase activity"/>
    <property type="evidence" value="ECO:0007669"/>
    <property type="project" value="UniProtKB-EC"/>
</dbReference>
<dbReference type="Pfam" id="PF07727">
    <property type="entry name" value="RVT_2"/>
    <property type="match status" value="1"/>
</dbReference>
<dbReference type="GO" id="GO:0048046">
    <property type="term" value="C:apoplast"/>
    <property type="evidence" value="ECO:0007669"/>
    <property type="project" value="UniProtKB-SubCell"/>
</dbReference>
<reference evidence="15 16" key="3">
    <citation type="submission" date="2019-11" db="EMBL/GenBank/DDBJ databases">
        <title>A de novo genome assembly of a pear dwarfing rootstock.</title>
        <authorList>
            <person name="Wang F."/>
            <person name="Wang J."/>
            <person name="Li S."/>
            <person name="Zhang Y."/>
            <person name="Fang M."/>
            <person name="Ma L."/>
            <person name="Zhao Y."/>
            <person name="Jiang S."/>
        </authorList>
    </citation>
    <scope>NUCLEOTIDE SEQUENCE [LARGE SCALE GENOMIC DNA]</scope>
    <source>
        <strain evidence="15">S2</strain>
        <tissue evidence="15">Leaf</tissue>
    </source>
</reference>
<dbReference type="Pfam" id="PF21467">
    <property type="entry name" value="BetaGal_gal-bd"/>
    <property type="match status" value="1"/>
</dbReference>
<comment type="similarity">
    <text evidence="3 12">Belongs to the glycosyl hydrolase 35 family.</text>
</comment>
<evidence type="ECO:0000256" key="12">
    <source>
        <dbReference type="RuleBase" id="RU003679"/>
    </source>
</evidence>
<keyword evidence="16" id="KW-1185">Reference proteome</keyword>
<sequence>MKVLLKALELWNIVEADYEETDNEAALTQAQMNSSRENRKKENKVLFHSYQTIEMPAYERVVKAENAKQAWDMIENAYKEFSWRAKKPLELIHSDLCGPMLVASFGSNLYFITFIDDFSRKVWVYFLKEKYEAFQALKDFKVEVERSPAKSLKDCTPHEACERSKAYKLYHPKTKKFLIGRDFHFDENAFFEEENETSKLSILQEEDDTYQLEIASQSPRATSSDDDSPPRKLRKDPISFNEACEEEKRKQVMDEEIKAIEQNETWELTNLSAHKNPISVKWVYKTKKNADGSFSKDKARLLAKGYRQKEELLNGFKLFMMKEFEMTDLGKLHHFLGIKVSQFKKGIFISQESYAKEVLKKFGMENANPVVTPCITSLKLSKYGEGSLVDSIKFRSLVGNLMYLTATRPDIIVTCQISSVEVGTMVVSRRFLWISFVLLVVSDSLVYANVKKPAAAADGVALVDVVEGEDPVVEKSEKKKLEVGEVTYDGRSVMINGKHEIFFSGSIHYPRSTVDMWPDLLRKAKQGGLNVIQTYVFWNLHEPVKGKWNFEGNADLVKFIRLIQENNMYVTLRVGPFIQAEWNHGGLPYWLREEPNIVFRSDNPVYKQHMEAFVAKIMKMMKDEKLFAPQGGPIILAQVENEYTHVQRAYRELGDSYVQWAAKMALAQNIGVPWIMCKQKDAPDPVINTCNGRHCGDTFSGPNKPHKPSLWTENWTAQYRVFGDPPSQRSAEDIAFSVARFFSKDGTLTNYYMYHGGTNFGRTSSIFTTTRYYDEAPLDEYGLQREPKWGHLKDLHKALNLCKKSLLAGAPGVLKMGEETEASIARFYEKPGTDICVAFLANNHSKLETSVTWRGQEYFLPPHSISILPDCKTVVFNSQQIVSQHNTRNFVRSKAANKLNWEMSPEPIPTVVQVPVNQKKPQELYHLLKDATDYGWFTTSLDLGPYDLPMKDSIRPVIRVPSLGHAMSVFVNGEYIGTEHGSHAEKGFVFEKPVTFKQGLNYISLLCMTVGLPDSGAYMEHRYAGPRTITVLGLNTGTIDLSQNGWGHRVGLNGENLQVFTEKGAQKVQWTKAAGKGRALTWYKTYFDAPEGKDPVAIRMTGMGKGMVWVNGLSIGRHWMSFLSPLGQPTQAEYHIPRSFIKPGKNFLVVLEEQDADPKDIEILTVNRDTICSMSSQMHPPHVNAFERKGGKFQIVAGVSAATAQLKCPNYKKIVAVEFASFGTPEGVCGTYAIGSCDAPATKKIVEEKCLGQTACTVPSDPGLFFKVDPCPTVKIKRLAIQVKCSH</sequence>
<dbReference type="InterPro" id="IPR019801">
    <property type="entry name" value="Glyco_hydro_35_CS"/>
</dbReference>
<evidence type="ECO:0000256" key="1">
    <source>
        <dbReference type="ARBA" id="ARBA00001412"/>
    </source>
</evidence>
<dbReference type="SUPFAM" id="SSF51445">
    <property type="entry name" value="(Trans)glycosidases"/>
    <property type="match status" value="1"/>
</dbReference>
<protein>
    <recommendedName>
        <fullName evidence="4 11">Beta-galactosidase</fullName>
        <ecNumber evidence="4 11">3.2.1.23</ecNumber>
    </recommendedName>
</protein>
<feature type="region of interest" description="Disordered" evidence="13">
    <location>
        <begin position="214"/>
        <end position="240"/>
    </location>
</feature>
<dbReference type="InterPro" id="IPR008979">
    <property type="entry name" value="Galactose-bd-like_sf"/>
</dbReference>
<dbReference type="InterPro" id="IPR000922">
    <property type="entry name" value="Lectin_gal-bd_dom"/>
</dbReference>
<reference evidence="15 16" key="1">
    <citation type="submission" date="2019-09" db="EMBL/GenBank/DDBJ databases">
        <authorList>
            <person name="Ou C."/>
        </authorList>
    </citation>
    <scope>NUCLEOTIDE SEQUENCE [LARGE SCALE GENOMIC DNA]</scope>
    <source>
        <strain evidence="15">S2</strain>
        <tissue evidence="15">Leaf</tissue>
    </source>
</reference>
<keyword evidence="6" id="KW-0964">Secreted</keyword>
<dbReference type="Gene3D" id="3.20.20.80">
    <property type="entry name" value="Glycosidases"/>
    <property type="match status" value="1"/>
</dbReference>
<dbReference type="InterPro" id="IPR001944">
    <property type="entry name" value="Glycoside_Hdrlase_35"/>
</dbReference>
<name>A0A5N5IAT6_9ROSA</name>
<evidence type="ECO:0000256" key="11">
    <source>
        <dbReference type="RuleBase" id="RU000675"/>
    </source>
</evidence>
<comment type="caution">
    <text evidence="15">The sequence shown here is derived from an EMBL/GenBank/DDBJ whole genome shotgun (WGS) entry which is preliminary data.</text>
</comment>
<feature type="domain" description="SUEL-type lectin" evidence="14">
    <location>
        <begin position="1204"/>
        <end position="1286"/>
    </location>
</feature>
<keyword evidence="5" id="KW-0052">Apoplast</keyword>
<keyword evidence="8 11" id="KW-0378">Hydrolase</keyword>
<evidence type="ECO:0000256" key="10">
    <source>
        <dbReference type="ARBA" id="ARBA00023295"/>
    </source>
</evidence>
<dbReference type="FunFam" id="3.20.20.80:FF:000006">
    <property type="entry name" value="Beta-galactosidase"/>
    <property type="match status" value="1"/>
</dbReference>
<evidence type="ECO:0000313" key="15">
    <source>
        <dbReference type="EMBL" id="KAB2636223.1"/>
    </source>
</evidence>
<evidence type="ECO:0000256" key="3">
    <source>
        <dbReference type="ARBA" id="ARBA00009809"/>
    </source>
</evidence>
<dbReference type="Proteomes" id="UP000327157">
    <property type="component" value="Chromosome 5"/>
</dbReference>
<dbReference type="FunFam" id="2.60.120.260:FF:000050">
    <property type="entry name" value="Beta-galactosidase"/>
    <property type="match status" value="1"/>
</dbReference>
<dbReference type="Pfam" id="PF01301">
    <property type="entry name" value="Glyco_hydro_35"/>
    <property type="match status" value="1"/>
</dbReference>
<reference evidence="16" key="2">
    <citation type="submission" date="2019-10" db="EMBL/GenBank/DDBJ databases">
        <title>A de novo genome assembly of a pear dwarfing rootstock.</title>
        <authorList>
            <person name="Wang F."/>
            <person name="Wang J."/>
            <person name="Li S."/>
            <person name="Zhang Y."/>
            <person name="Fang M."/>
            <person name="Ma L."/>
            <person name="Zhao Y."/>
            <person name="Jiang S."/>
        </authorList>
    </citation>
    <scope>NUCLEOTIDE SEQUENCE [LARGE SCALE GENOMIC DNA]</scope>
</reference>
<dbReference type="Pfam" id="PF25597">
    <property type="entry name" value="SH3_retrovirus"/>
    <property type="match status" value="1"/>
</dbReference>
<proteinExistence type="inferred from homology"/>
<dbReference type="InterPro" id="IPR048913">
    <property type="entry name" value="BetaGal_gal-bd"/>
</dbReference>